<dbReference type="PANTHER" id="PTHR37984:SF15">
    <property type="entry name" value="INTEGRASE CATALYTIC DOMAIN-CONTAINING PROTEIN"/>
    <property type="match status" value="1"/>
</dbReference>
<keyword evidence="3" id="KW-1185">Reference proteome</keyword>
<feature type="domain" description="Integrase catalytic" evidence="1">
    <location>
        <begin position="1"/>
        <end position="67"/>
    </location>
</feature>
<dbReference type="PANTHER" id="PTHR37984">
    <property type="entry name" value="PROTEIN CBG26694"/>
    <property type="match status" value="1"/>
</dbReference>
<evidence type="ECO:0000313" key="2">
    <source>
        <dbReference type="EMBL" id="OMJ10970.1"/>
    </source>
</evidence>
<dbReference type="SUPFAM" id="SSF53098">
    <property type="entry name" value="Ribonuclease H-like"/>
    <property type="match status" value="1"/>
</dbReference>
<organism evidence="2 3">
    <name type="scientific">Smittium culicis</name>
    <dbReference type="NCBI Taxonomy" id="133412"/>
    <lineage>
        <taxon>Eukaryota</taxon>
        <taxon>Fungi</taxon>
        <taxon>Fungi incertae sedis</taxon>
        <taxon>Zoopagomycota</taxon>
        <taxon>Kickxellomycotina</taxon>
        <taxon>Harpellomycetes</taxon>
        <taxon>Harpellales</taxon>
        <taxon>Legeriomycetaceae</taxon>
        <taxon>Smittium</taxon>
    </lineage>
</organism>
<sequence>MTTSSFHPRTNGKVERLNRVIGKMLQTYTMNKPATWDNYVDQVLFSLRVRNHTTMGYSPFYLTYGILPKIPGDETLPIINSINMNENNKTYELRVKEIENLEDARKTASDRS</sequence>
<dbReference type="OrthoDB" id="2273864at2759"/>
<dbReference type="InterPro" id="IPR050951">
    <property type="entry name" value="Retrovirus_Pol_polyprotein"/>
</dbReference>
<dbReference type="InterPro" id="IPR036397">
    <property type="entry name" value="RNaseH_sf"/>
</dbReference>
<evidence type="ECO:0000259" key="1">
    <source>
        <dbReference type="PROSITE" id="PS50994"/>
    </source>
</evidence>
<dbReference type="EMBL" id="LSSM01006345">
    <property type="protein sequence ID" value="OMJ10970.1"/>
    <property type="molecule type" value="Genomic_DNA"/>
</dbReference>
<gene>
    <name evidence="2" type="ORF">AYI69_g10036</name>
</gene>
<dbReference type="PROSITE" id="PS50994">
    <property type="entry name" value="INTEGRASE"/>
    <property type="match status" value="1"/>
</dbReference>
<dbReference type="GO" id="GO:0003676">
    <property type="term" value="F:nucleic acid binding"/>
    <property type="evidence" value="ECO:0007669"/>
    <property type="project" value="InterPro"/>
</dbReference>
<dbReference type="InterPro" id="IPR001584">
    <property type="entry name" value="Integrase_cat-core"/>
</dbReference>
<dbReference type="Gene3D" id="3.30.420.10">
    <property type="entry name" value="Ribonuclease H-like superfamily/Ribonuclease H"/>
    <property type="match status" value="1"/>
</dbReference>
<evidence type="ECO:0000313" key="3">
    <source>
        <dbReference type="Proteomes" id="UP000187429"/>
    </source>
</evidence>
<feature type="non-terminal residue" evidence="2">
    <location>
        <position position="112"/>
    </location>
</feature>
<dbReference type="GO" id="GO:0005634">
    <property type="term" value="C:nucleus"/>
    <property type="evidence" value="ECO:0007669"/>
    <property type="project" value="UniProtKB-ARBA"/>
</dbReference>
<dbReference type="InterPro" id="IPR012337">
    <property type="entry name" value="RNaseH-like_sf"/>
</dbReference>
<reference evidence="3" key="1">
    <citation type="submission" date="2017-01" db="EMBL/GenBank/DDBJ databases">
        <authorList>
            <person name="Wang Y."/>
            <person name="White M."/>
            <person name="Kvist S."/>
            <person name="Moncalvo J.-M."/>
        </authorList>
    </citation>
    <scope>NUCLEOTIDE SEQUENCE [LARGE SCALE GENOMIC DNA]</scope>
    <source>
        <strain evidence="3">ID-206-W2</strain>
    </source>
</reference>
<comment type="caution">
    <text evidence="2">The sequence shown here is derived from an EMBL/GenBank/DDBJ whole genome shotgun (WGS) entry which is preliminary data.</text>
</comment>
<proteinExistence type="predicted"/>
<dbReference type="GO" id="GO:0015074">
    <property type="term" value="P:DNA integration"/>
    <property type="evidence" value="ECO:0007669"/>
    <property type="project" value="InterPro"/>
</dbReference>
<dbReference type="Proteomes" id="UP000187429">
    <property type="component" value="Unassembled WGS sequence"/>
</dbReference>
<accession>A0A1R1X8L2</accession>
<protein>
    <submittedName>
        <fullName evidence="2">Pro-Pol polyprotein</fullName>
    </submittedName>
</protein>
<dbReference type="AlphaFoldDB" id="A0A1R1X8L2"/>
<name>A0A1R1X8L2_9FUNG</name>